<proteinExistence type="predicted"/>
<gene>
    <name evidence="1" type="ORF">ALTATR162_LOCUS1345</name>
</gene>
<dbReference type="AlphaFoldDB" id="A0A8J2MVN9"/>
<organism evidence="1 2">
    <name type="scientific">Alternaria atra</name>
    <dbReference type="NCBI Taxonomy" id="119953"/>
    <lineage>
        <taxon>Eukaryota</taxon>
        <taxon>Fungi</taxon>
        <taxon>Dikarya</taxon>
        <taxon>Ascomycota</taxon>
        <taxon>Pezizomycotina</taxon>
        <taxon>Dothideomycetes</taxon>
        <taxon>Pleosporomycetidae</taxon>
        <taxon>Pleosporales</taxon>
        <taxon>Pleosporineae</taxon>
        <taxon>Pleosporaceae</taxon>
        <taxon>Alternaria</taxon>
        <taxon>Alternaria sect. Ulocladioides</taxon>
    </lineage>
</organism>
<dbReference type="InterPro" id="IPR011990">
    <property type="entry name" value="TPR-like_helical_dom_sf"/>
</dbReference>
<dbReference type="PANTHER" id="PTHR35205:SF1">
    <property type="entry name" value="ZU5 DOMAIN-CONTAINING PROTEIN"/>
    <property type="match status" value="1"/>
</dbReference>
<evidence type="ECO:0000313" key="1">
    <source>
        <dbReference type="EMBL" id="CAG5143415.1"/>
    </source>
</evidence>
<protein>
    <recommendedName>
        <fullName evidence="3">NB-ARC domain-containing protein</fullName>
    </recommendedName>
</protein>
<sequence>MAHPLERALVRLYESFAESSIYNINYLRANSVKDIAESLMGKLKHKLKKRSDMISVQVEEIQEESRIAAQEAAKIRYETIERLLNAPLDGFFRVKPGKHVPHSKNQGFVGRKHELKELRTYLVQAPKNAARLSPAANAHPNPFLLDARAVVVHGLGGQGKSELALHFAYDTFANFESILWVAAETQQKNQTSFSEAARTLSMPLTRSNSTADATKVSGDVLQWLRTTQSSWLVIFDNAPDEDYTFLQKDYWPQGAFGSILITTHTVFLEREFSIPHHIPLGPLDDDASVQMLLGRLPERMSPQAQDTARKLANRLGHSPLALSQMSVDRAKAILKIHRVLQDSSMTKLDDKLKIDAFVRIVTTIQLLHRDFPTKSLAQTKGFDEIRKLGDQFYPYVLTALSRYRDHKLSIAPSPELYDLLEHVFWYLHHRGLSKTAEPYFEIARIIYSEERDANLTKLAFLEGTLGTIHRKSDDAAGAVTHFSEEIRLYEEAVHSGISEAHDEKVAIAYEHMAVATHQLIHYDEAFTWHDKNLQILLEYYKKDVINLAIAFVNKCWALWKTGQLDEAEQTLDWVLATSQTALDMNNQDFQACRALTLGNRNFALRVLGNVYLAQQLWEDAFDTHKLAFHFQIQTWSDKHFETDVLAHRMGCHYERRGKTDKAIERLRAALTIFEMTHVPMESHIIRTRYKLGSVLVLYGDPLEGEKLMEQARHGRQTLRGIAPDKDDIMDAYDTLVPYWTW</sequence>
<reference evidence="1" key="1">
    <citation type="submission" date="2021-05" db="EMBL/GenBank/DDBJ databases">
        <authorList>
            <person name="Stam R."/>
        </authorList>
    </citation>
    <scope>NUCLEOTIDE SEQUENCE</scope>
    <source>
        <strain evidence="1">CS162</strain>
    </source>
</reference>
<dbReference type="PANTHER" id="PTHR35205">
    <property type="entry name" value="NB-ARC AND TPR DOMAIN PROTEIN"/>
    <property type="match status" value="1"/>
</dbReference>
<dbReference type="InterPro" id="IPR027417">
    <property type="entry name" value="P-loop_NTPase"/>
</dbReference>
<dbReference type="GeneID" id="67012669"/>
<comment type="caution">
    <text evidence="1">The sequence shown here is derived from an EMBL/GenBank/DDBJ whole genome shotgun (WGS) entry which is preliminary data.</text>
</comment>
<dbReference type="SUPFAM" id="SSF52540">
    <property type="entry name" value="P-loop containing nucleoside triphosphate hydrolases"/>
    <property type="match status" value="1"/>
</dbReference>
<dbReference type="EMBL" id="CAJRGZ010000015">
    <property type="protein sequence ID" value="CAG5143415.1"/>
    <property type="molecule type" value="Genomic_DNA"/>
</dbReference>
<name>A0A8J2MVN9_9PLEO</name>
<dbReference type="Gene3D" id="1.25.40.10">
    <property type="entry name" value="Tetratricopeptide repeat domain"/>
    <property type="match status" value="2"/>
</dbReference>
<accession>A0A8J2MVN9</accession>
<dbReference type="Proteomes" id="UP000676310">
    <property type="component" value="Unassembled WGS sequence"/>
</dbReference>
<dbReference type="Gene3D" id="3.40.50.300">
    <property type="entry name" value="P-loop containing nucleotide triphosphate hydrolases"/>
    <property type="match status" value="1"/>
</dbReference>
<dbReference type="RefSeq" id="XP_043164876.1">
    <property type="nucleotide sequence ID" value="XM_043308941.1"/>
</dbReference>
<evidence type="ECO:0000313" key="2">
    <source>
        <dbReference type="Proteomes" id="UP000676310"/>
    </source>
</evidence>
<dbReference type="SUPFAM" id="SSF48452">
    <property type="entry name" value="TPR-like"/>
    <property type="match status" value="1"/>
</dbReference>
<evidence type="ECO:0008006" key="3">
    <source>
        <dbReference type="Google" id="ProtNLM"/>
    </source>
</evidence>
<keyword evidence="2" id="KW-1185">Reference proteome</keyword>
<dbReference type="OrthoDB" id="5394701at2759"/>